<evidence type="ECO:0000313" key="1">
    <source>
        <dbReference type="EMBL" id="DAF44564.1"/>
    </source>
</evidence>
<dbReference type="EMBL" id="BK032511">
    <property type="protein sequence ID" value="DAF44564.1"/>
    <property type="molecule type" value="Genomic_DNA"/>
</dbReference>
<protein>
    <submittedName>
        <fullName evidence="1">Uncharacterized protein</fullName>
    </submittedName>
</protein>
<accession>A0A8S5S0K0</accession>
<organism evidence="1">
    <name type="scientific">Podoviridae sp. ct8Lf7</name>
    <dbReference type="NCBI Taxonomy" id="2827723"/>
    <lineage>
        <taxon>Viruses</taxon>
        <taxon>Duplodnaviria</taxon>
        <taxon>Heunggongvirae</taxon>
        <taxon>Uroviricota</taxon>
        <taxon>Caudoviricetes</taxon>
    </lineage>
</organism>
<reference evidence="1" key="1">
    <citation type="journal article" date="2021" name="Proc. Natl. Acad. Sci. U.S.A.">
        <title>A Catalog of Tens of Thousands of Viruses from Human Metagenomes Reveals Hidden Associations with Chronic Diseases.</title>
        <authorList>
            <person name="Tisza M.J."/>
            <person name="Buck C.B."/>
        </authorList>
    </citation>
    <scope>NUCLEOTIDE SEQUENCE</scope>
    <source>
        <strain evidence="1">Ct8Lf7</strain>
    </source>
</reference>
<sequence>MFLKPQEKLEILYNMYMELIQLLRKSGVLTEILLLAFPTLECKNF</sequence>
<proteinExistence type="predicted"/>
<name>A0A8S5S0K0_9CAUD</name>